<keyword evidence="5" id="KW-0769">Symport</keyword>
<reference evidence="9 10" key="1">
    <citation type="submission" date="2019-08" db="EMBL/GenBank/DDBJ databases">
        <title>Whole genome of Aphis craccivora.</title>
        <authorList>
            <person name="Voronova N.V."/>
            <person name="Shulinski R.S."/>
            <person name="Bandarenka Y.V."/>
            <person name="Zhorov D.G."/>
            <person name="Warner D."/>
        </authorList>
    </citation>
    <scope>NUCLEOTIDE SEQUENCE [LARGE SCALE GENOMIC DNA]</scope>
    <source>
        <strain evidence="9">180601</strain>
        <tissue evidence="9">Whole Body</tissue>
    </source>
</reference>
<dbReference type="SUPFAM" id="SSF161070">
    <property type="entry name" value="SNF-like"/>
    <property type="match status" value="1"/>
</dbReference>
<accession>A0A6G0ZPV6</accession>
<evidence type="ECO:0000256" key="1">
    <source>
        <dbReference type="ARBA" id="ARBA00004141"/>
    </source>
</evidence>
<evidence type="ECO:0000256" key="8">
    <source>
        <dbReference type="SAM" id="MobiDB-lite"/>
    </source>
</evidence>
<evidence type="ECO:0000256" key="2">
    <source>
        <dbReference type="ARBA" id="ARBA00006459"/>
    </source>
</evidence>
<evidence type="ECO:0000256" key="5">
    <source>
        <dbReference type="ARBA" id="ARBA00022847"/>
    </source>
</evidence>
<protein>
    <submittedName>
        <fullName evidence="9">Sodium-and chloride-dependent transporter XTRP3-like</fullName>
    </submittedName>
</protein>
<name>A0A6G0ZPV6_APHCR</name>
<evidence type="ECO:0000256" key="4">
    <source>
        <dbReference type="ARBA" id="ARBA00022692"/>
    </source>
</evidence>
<proteinExistence type="inferred from homology"/>
<evidence type="ECO:0000313" key="10">
    <source>
        <dbReference type="Proteomes" id="UP000478052"/>
    </source>
</evidence>
<gene>
    <name evidence="9" type="ORF">FWK35_00000834</name>
</gene>
<dbReference type="GO" id="GO:0016020">
    <property type="term" value="C:membrane"/>
    <property type="evidence" value="ECO:0007669"/>
    <property type="project" value="UniProtKB-SubCell"/>
</dbReference>
<dbReference type="EMBL" id="VUJU01000092">
    <property type="protein sequence ID" value="KAF0773163.1"/>
    <property type="molecule type" value="Genomic_DNA"/>
</dbReference>
<comment type="similarity">
    <text evidence="2">Belongs to the sodium:neurotransmitter symporter (SNF) (TC 2.A.22) family.</text>
</comment>
<evidence type="ECO:0000256" key="6">
    <source>
        <dbReference type="ARBA" id="ARBA00022989"/>
    </source>
</evidence>
<dbReference type="Pfam" id="PF00209">
    <property type="entry name" value="SNF"/>
    <property type="match status" value="1"/>
</dbReference>
<organism evidence="9 10">
    <name type="scientific">Aphis craccivora</name>
    <name type="common">Cowpea aphid</name>
    <dbReference type="NCBI Taxonomy" id="307492"/>
    <lineage>
        <taxon>Eukaryota</taxon>
        <taxon>Metazoa</taxon>
        <taxon>Ecdysozoa</taxon>
        <taxon>Arthropoda</taxon>
        <taxon>Hexapoda</taxon>
        <taxon>Insecta</taxon>
        <taxon>Pterygota</taxon>
        <taxon>Neoptera</taxon>
        <taxon>Paraneoptera</taxon>
        <taxon>Hemiptera</taxon>
        <taxon>Sternorrhyncha</taxon>
        <taxon>Aphidomorpha</taxon>
        <taxon>Aphidoidea</taxon>
        <taxon>Aphididae</taxon>
        <taxon>Aphidini</taxon>
        <taxon>Aphis</taxon>
        <taxon>Aphis</taxon>
    </lineage>
</organism>
<keyword evidence="3" id="KW-0813">Transport</keyword>
<dbReference type="GO" id="GO:0015293">
    <property type="term" value="F:symporter activity"/>
    <property type="evidence" value="ECO:0007669"/>
    <property type="project" value="UniProtKB-KW"/>
</dbReference>
<evidence type="ECO:0000313" key="9">
    <source>
        <dbReference type="EMBL" id="KAF0773163.1"/>
    </source>
</evidence>
<dbReference type="Proteomes" id="UP000478052">
    <property type="component" value="Unassembled WGS sequence"/>
</dbReference>
<keyword evidence="10" id="KW-1185">Reference proteome</keyword>
<dbReference type="AlphaFoldDB" id="A0A6G0ZPV6"/>
<feature type="region of interest" description="Disordered" evidence="8">
    <location>
        <begin position="1"/>
        <end position="49"/>
    </location>
</feature>
<dbReference type="PROSITE" id="PS50267">
    <property type="entry name" value="NA_NEUROTRAN_SYMP_3"/>
    <property type="match status" value="1"/>
</dbReference>
<dbReference type="OrthoDB" id="6581954at2759"/>
<sequence length="100" mass="11137">MAPRDNQELVPLTDGSGRPNDDDELEGQRTQKRSTATCLDDNGSGNKGPINRTAINDMKTSMLACQQIIGLGTLWRFPYVCFKYGGGELFYSFFVLIKIK</sequence>
<evidence type="ECO:0000256" key="3">
    <source>
        <dbReference type="ARBA" id="ARBA00022448"/>
    </source>
</evidence>
<keyword evidence="6" id="KW-1133">Transmembrane helix</keyword>
<comment type="subcellular location">
    <subcellularLocation>
        <location evidence="1">Membrane</location>
        <topology evidence="1">Multi-pass membrane protein</topology>
    </subcellularLocation>
</comment>
<evidence type="ECO:0000256" key="7">
    <source>
        <dbReference type="ARBA" id="ARBA00023136"/>
    </source>
</evidence>
<comment type="caution">
    <text evidence="9">The sequence shown here is derived from an EMBL/GenBank/DDBJ whole genome shotgun (WGS) entry which is preliminary data.</text>
</comment>
<dbReference type="InterPro" id="IPR000175">
    <property type="entry name" value="Na/ntran_symport"/>
</dbReference>
<keyword evidence="4" id="KW-0812">Transmembrane</keyword>
<dbReference type="InterPro" id="IPR037272">
    <property type="entry name" value="SNS_sf"/>
</dbReference>
<keyword evidence="7" id="KW-0472">Membrane</keyword>